<dbReference type="Pfam" id="PF13477">
    <property type="entry name" value="Glyco_trans_4_2"/>
    <property type="match status" value="1"/>
</dbReference>
<sequence>MMKVTLLHFGFSDYTIQLANQLARYVDLTLIHSEKIYAQYQNFLAPNIRVIQVEKPRIRDLRNFSVMSSLMGIIREINPDVLHVQENNDPWYDFTLLFNQMPPLVTTIHDVFPHPGDRDLIFGVQYTRRIAFYRSQQLIVHANLLKDVLVQQFRVPSQRVKVLPHGELGSLFHHRAGSQVVPREPNTLLFFGRIWLYKGLKYLLEAIPLVAERIPEIKLIIAGRGEKIDELLTGVDPKYYEVLNDYIPSEAVAGLFQRSTAVILPYIESSQSGVAAIAYSLGTPVIASDIGGLGEMIRHKQDGLLVPPGNVRALADAIVRLLSDPNLQIQIQQAALERSQEDLNWSNIAAQTIEVYHQAIAASKKVGVSV</sequence>
<dbReference type="InterPro" id="IPR028098">
    <property type="entry name" value="Glyco_trans_4-like_N"/>
</dbReference>
<dbReference type="PANTHER" id="PTHR46401:SF2">
    <property type="entry name" value="GLYCOSYLTRANSFERASE WBBK-RELATED"/>
    <property type="match status" value="1"/>
</dbReference>
<name>A0A2T1C1D9_9CYAN</name>
<dbReference type="EMBL" id="PVWJ01000074">
    <property type="protein sequence ID" value="PSB02090.1"/>
    <property type="molecule type" value="Genomic_DNA"/>
</dbReference>
<dbReference type="SUPFAM" id="SSF53756">
    <property type="entry name" value="UDP-Glycosyltransferase/glycogen phosphorylase"/>
    <property type="match status" value="1"/>
</dbReference>
<proteinExistence type="predicted"/>
<dbReference type="GO" id="GO:0009103">
    <property type="term" value="P:lipopolysaccharide biosynthetic process"/>
    <property type="evidence" value="ECO:0007669"/>
    <property type="project" value="TreeGrafter"/>
</dbReference>
<dbReference type="OrthoDB" id="9813211at2"/>
<dbReference type="Pfam" id="PF13692">
    <property type="entry name" value="Glyco_trans_1_4"/>
    <property type="match status" value="1"/>
</dbReference>
<protein>
    <submittedName>
        <fullName evidence="3">Glycosyl transferase family 1</fullName>
    </submittedName>
</protein>
<dbReference type="PANTHER" id="PTHR46401">
    <property type="entry name" value="GLYCOSYLTRANSFERASE WBBK-RELATED"/>
    <property type="match status" value="1"/>
</dbReference>
<dbReference type="CDD" id="cd03801">
    <property type="entry name" value="GT4_PimA-like"/>
    <property type="match status" value="1"/>
</dbReference>
<dbReference type="AlphaFoldDB" id="A0A2T1C1D9"/>
<gene>
    <name evidence="3" type="ORF">C7B64_14965</name>
</gene>
<evidence type="ECO:0000313" key="3">
    <source>
        <dbReference type="EMBL" id="PSB02090.1"/>
    </source>
</evidence>
<evidence type="ECO:0000313" key="4">
    <source>
        <dbReference type="Proteomes" id="UP000238762"/>
    </source>
</evidence>
<organism evidence="3 4">
    <name type="scientific">Merismopedia glauca CCAP 1448/3</name>
    <dbReference type="NCBI Taxonomy" id="1296344"/>
    <lineage>
        <taxon>Bacteria</taxon>
        <taxon>Bacillati</taxon>
        <taxon>Cyanobacteriota</taxon>
        <taxon>Cyanophyceae</taxon>
        <taxon>Synechococcales</taxon>
        <taxon>Merismopediaceae</taxon>
        <taxon>Merismopedia</taxon>
    </lineage>
</organism>
<dbReference type="GO" id="GO:0016757">
    <property type="term" value="F:glycosyltransferase activity"/>
    <property type="evidence" value="ECO:0007669"/>
    <property type="project" value="TreeGrafter"/>
</dbReference>
<reference evidence="3 4" key="2">
    <citation type="submission" date="2018-03" db="EMBL/GenBank/DDBJ databases">
        <title>The ancient ancestry and fast evolution of plastids.</title>
        <authorList>
            <person name="Moore K.R."/>
            <person name="Magnabosco C."/>
            <person name="Momper L."/>
            <person name="Gold D.A."/>
            <person name="Bosak T."/>
            <person name="Fournier G.P."/>
        </authorList>
    </citation>
    <scope>NUCLEOTIDE SEQUENCE [LARGE SCALE GENOMIC DNA]</scope>
    <source>
        <strain evidence="3 4">CCAP 1448/3</strain>
    </source>
</reference>
<evidence type="ECO:0000256" key="1">
    <source>
        <dbReference type="ARBA" id="ARBA00022679"/>
    </source>
</evidence>
<dbReference type="Proteomes" id="UP000238762">
    <property type="component" value="Unassembled WGS sequence"/>
</dbReference>
<comment type="caution">
    <text evidence="3">The sequence shown here is derived from an EMBL/GenBank/DDBJ whole genome shotgun (WGS) entry which is preliminary data.</text>
</comment>
<reference evidence="3 4" key="1">
    <citation type="submission" date="2018-02" db="EMBL/GenBank/DDBJ databases">
        <authorList>
            <person name="Cohen D.B."/>
            <person name="Kent A.D."/>
        </authorList>
    </citation>
    <scope>NUCLEOTIDE SEQUENCE [LARGE SCALE GENOMIC DNA]</scope>
    <source>
        <strain evidence="3 4">CCAP 1448/3</strain>
    </source>
</reference>
<accession>A0A2T1C1D9</accession>
<feature type="domain" description="Glycosyltransferase subfamily 4-like N-terminal" evidence="2">
    <location>
        <begin position="3"/>
        <end position="141"/>
    </location>
</feature>
<evidence type="ECO:0000259" key="2">
    <source>
        <dbReference type="Pfam" id="PF13477"/>
    </source>
</evidence>
<keyword evidence="4" id="KW-1185">Reference proteome</keyword>
<dbReference type="Gene3D" id="3.40.50.2000">
    <property type="entry name" value="Glycogen Phosphorylase B"/>
    <property type="match status" value="2"/>
</dbReference>
<keyword evidence="1 3" id="KW-0808">Transferase</keyword>